<dbReference type="CDD" id="cd00154">
    <property type="entry name" value="Rab"/>
    <property type="match status" value="1"/>
</dbReference>
<dbReference type="GO" id="GO:0003924">
    <property type="term" value="F:GTPase activity"/>
    <property type="evidence" value="ECO:0007669"/>
    <property type="project" value="InterPro"/>
</dbReference>
<keyword evidence="1" id="KW-0547">Nucleotide-binding</keyword>
<dbReference type="SUPFAM" id="SSF52540">
    <property type="entry name" value="P-loop containing nucleoside triphosphate hydrolases"/>
    <property type="match status" value="1"/>
</dbReference>
<evidence type="ECO:0000256" key="1">
    <source>
        <dbReference type="ARBA" id="ARBA00022741"/>
    </source>
</evidence>
<dbReference type="RefSeq" id="WP_053222368.1">
    <property type="nucleotide sequence ID" value="NZ_JSVA01000004.1"/>
</dbReference>
<dbReference type="InterPro" id="IPR027417">
    <property type="entry name" value="P-loop_NTPase"/>
</dbReference>
<dbReference type="AlphaFoldDB" id="A0A0L8APG7"/>
<dbReference type="SMART" id="SM00175">
    <property type="entry name" value="RAB"/>
    <property type="match status" value="1"/>
</dbReference>
<comment type="caution">
    <text evidence="2">The sequence shown here is derived from an EMBL/GenBank/DDBJ whole genome shotgun (WGS) entry which is preliminary data.</text>
</comment>
<gene>
    <name evidence="2" type="ORF">OB69_03880</name>
</gene>
<keyword evidence="3" id="KW-1185">Reference proteome</keyword>
<dbReference type="InterPro" id="IPR005225">
    <property type="entry name" value="Small_GTP-bd"/>
</dbReference>
<dbReference type="EMBL" id="JSVA01000004">
    <property type="protein sequence ID" value="KOF04131.1"/>
    <property type="molecule type" value="Genomic_DNA"/>
</dbReference>
<dbReference type="GO" id="GO:0005525">
    <property type="term" value="F:GTP binding"/>
    <property type="evidence" value="ECO:0007669"/>
    <property type="project" value="InterPro"/>
</dbReference>
<name>A0A0L8APG7_9BACT</name>
<dbReference type="PATRIC" id="fig|1566026.4.peg.2547"/>
<protein>
    <submittedName>
        <fullName evidence="2">Small GTP-binding protein, Ras family</fullName>
    </submittedName>
</protein>
<dbReference type="PROSITE" id="PS51419">
    <property type="entry name" value="RAB"/>
    <property type="match status" value="1"/>
</dbReference>
<evidence type="ECO:0000313" key="2">
    <source>
        <dbReference type="EMBL" id="KOF04131.1"/>
    </source>
</evidence>
<dbReference type="InterPro" id="IPR001806">
    <property type="entry name" value="Small_GTPase"/>
</dbReference>
<dbReference type="NCBIfam" id="TIGR00231">
    <property type="entry name" value="small_GTP"/>
    <property type="match status" value="1"/>
</dbReference>
<accession>A0A0L8APG7</accession>
<dbReference type="PROSITE" id="PS51421">
    <property type="entry name" value="RAS"/>
    <property type="match status" value="1"/>
</dbReference>
<dbReference type="PROSITE" id="PS51417">
    <property type="entry name" value="ARF"/>
    <property type="match status" value="1"/>
</dbReference>
<sequence length="158" mass="17704">MNKKVILVGHFGVGKTSLVQQFVYSKFSEKYLTTIGVKIDKKVVEFDGYQMTLLIWDIAGETEQNSVSKSYKLGSHGIIYVFDLTRPSTYENLEGQIEYLKTLLPSAPIQILGNKKDLISEEEFKSVKESIALSFKATSAKTGEHVEEAFIDLAKAML</sequence>
<reference evidence="3" key="1">
    <citation type="submission" date="2014-11" db="EMBL/GenBank/DDBJ databases">
        <title>Genome sequencing of Roseivirga sp. D-25.</title>
        <authorList>
            <person name="Selvaratnam C."/>
            <person name="Thevarajoo S."/>
            <person name="Goh K.M."/>
            <person name="Eee R."/>
            <person name="Chan K.-G."/>
            <person name="Chong C.S."/>
        </authorList>
    </citation>
    <scope>NUCLEOTIDE SEQUENCE [LARGE SCALE GENOMIC DNA]</scope>
    <source>
        <strain evidence="3">D-25</strain>
    </source>
</reference>
<proteinExistence type="predicted"/>
<dbReference type="PANTHER" id="PTHR47978">
    <property type="match status" value="1"/>
</dbReference>
<dbReference type="Pfam" id="PF00071">
    <property type="entry name" value="Ras"/>
    <property type="match status" value="1"/>
</dbReference>
<evidence type="ECO:0000313" key="3">
    <source>
        <dbReference type="Proteomes" id="UP000036908"/>
    </source>
</evidence>
<dbReference type="Proteomes" id="UP000036908">
    <property type="component" value="Unassembled WGS sequence"/>
</dbReference>
<dbReference type="SMART" id="SM00173">
    <property type="entry name" value="RAS"/>
    <property type="match status" value="1"/>
</dbReference>
<dbReference type="Gene3D" id="3.40.50.300">
    <property type="entry name" value="P-loop containing nucleotide triphosphate hydrolases"/>
    <property type="match status" value="1"/>
</dbReference>
<dbReference type="SMART" id="SM00174">
    <property type="entry name" value="RHO"/>
    <property type="match status" value="1"/>
</dbReference>
<dbReference type="PRINTS" id="PR00449">
    <property type="entry name" value="RASTRNSFRMNG"/>
</dbReference>
<dbReference type="OrthoDB" id="7957980at2"/>
<dbReference type="FunFam" id="3.40.50.300:FF:001447">
    <property type="entry name" value="Ras-related protein Rab-1B"/>
    <property type="match status" value="1"/>
</dbReference>
<organism evidence="2 3">
    <name type="scientific">Roseivirga seohaensis subsp. aquiponti</name>
    <dbReference type="NCBI Taxonomy" id="1566026"/>
    <lineage>
        <taxon>Bacteria</taxon>
        <taxon>Pseudomonadati</taxon>
        <taxon>Bacteroidota</taxon>
        <taxon>Cytophagia</taxon>
        <taxon>Cytophagales</taxon>
        <taxon>Roseivirgaceae</taxon>
        <taxon>Roseivirga</taxon>
    </lineage>
</organism>